<dbReference type="EMBL" id="ML734937">
    <property type="protein sequence ID" value="KAB8212123.1"/>
    <property type="molecule type" value="Genomic_DNA"/>
</dbReference>
<name>A0A5N6E5R6_ASPPA</name>
<keyword evidence="2" id="KW-1185">Reference proteome</keyword>
<evidence type="ECO:0000313" key="2">
    <source>
        <dbReference type="Proteomes" id="UP000326532"/>
    </source>
</evidence>
<gene>
    <name evidence="1" type="ORF">BDV34DRAFT_219337</name>
</gene>
<protein>
    <submittedName>
        <fullName evidence="1">Uncharacterized protein</fullName>
    </submittedName>
</protein>
<dbReference type="VEuPathDB" id="FungiDB:BDV34DRAFT_219337"/>
<organism evidence="1 2">
    <name type="scientific">Aspergillus parasiticus</name>
    <dbReference type="NCBI Taxonomy" id="5067"/>
    <lineage>
        <taxon>Eukaryota</taxon>
        <taxon>Fungi</taxon>
        <taxon>Dikarya</taxon>
        <taxon>Ascomycota</taxon>
        <taxon>Pezizomycotina</taxon>
        <taxon>Eurotiomycetes</taxon>
        <taxon>Eurotiomycetidae</taxon>
        <taxon>Eurotiales</taxon>
        <taxon>Aspergillaceae</taxon>
        <taxon>Aspergillus</taxon>
        <taxon>Aspergillus subgen. Circumdati</taxon>
    </lineage>
</organism>
<dbReference type="AlphaFoldDB" id="A0A5N6E5R6"/>
<sequence>MPLPAPEERCPIPVYLRATLSDYDLALGDLNQNEALIRARVKTVLDAYHPQRRALGQFLREYRSLVSQNDEDGSQGVFDTVFEYYAPRRSVSTEALILNELSVLAVVSSSPRAALPIETPSTPTAA</sequence>
<evidence type="ECO:0000313" key="1">
    <source>
        <dbReference type="EMBL" id="KAB8212123.1"/>
    </source>
</evidence>
<reference evidence="1 2" key="1">
    <citation type="submission" date="2019-04" db="EMBL/GenBank/DDBJ databases">
        <title>Fungal friends and foes A comparative genomics study of 23 Aspergillus species from section Flavi.</title>
        <authorList>
            <consortium name="DOE Joint Genome Institute"/>
            <person name="Kjaerbolling I."/>
            <person name="Vesth T.C."/>
            <person name="Frisvad J.C."/>
            <person name="Nybo J.L."/>
            <person name="Theobald S."/>
            <person name="Kildgaard S."/>
            <person name="Petersen T.I."/>
            <person name="Kuo A."/>
            <person name="Sato A."/>
            <person name="Lyhne E.K."/>
            <person name="Kogle M.E."/>
            <person name="Wiebenga A."/>
            <person name="Kun R.S."/>
            <person name="Lubbers R.J."/>
            <person name="Makela M.R."/>
            <person name="Barry K."/>
            <person name="Chovatia M."/>
            <person name="Clum A."/>
            <person name="Daum C."/>
            <person name="Haridas S."/>
            <person name="He G."/>
            <person name="LaButti K."/>
            <person name="Lipzen A."/>
            <person name="Mondo S."/>
            <person name="Pangilinan J."/>
            <person name="Riley R."/>
            <person name="Salamov A."/>
            <person name="Simmons B.A."/>
            <person name="Magnuson J.K."/>
            <person name="Henrissat B."/>
            <person name="Mortensen U.H."/>
            <person name="Larsen T.O."/>
            <person name="De vries R.P."/>
            <person name="Grigoriev I.V."/>
            <person name="Machida M."/>
            <person name="Baker S.E."/>
            <person name="Andersen M.R."/>
        </authorList>
    </citation>
    <scope>NUCLEOTIDE SEQUENCE [LARGE SCALE GENOMIC DNA]</scope>
    <source>
        <strain evidence="1 2">CBS 117618</strain>
    </source>
</reference>
<dbReference type="Proteomes" id="UP000326532">
    <property type="component" value="Unassembled WGS sequence"/>
</dbReference>
<proteinExistence type="predicted"/>
<accession>A0A5N6E5R6</accession>